<proteinExistence type="predicted"/>
<reference evidence="2" key="1">
    <citation type="submission" date="2009-01" db="EMBL/GenBank/DDBJ databases">
        <title>Complete sequence of chromosome Cyanothece sp. PCC 7425.</title>
        <authorList>
            <consortium name="US DOE Joint Genome Institute"/>
            <person name="Lucas S."/>
            <person name="Copeland A."/>
            <person name="Lapidus A."/>
            <person name="Glavina del Rio T."/>
            <person name="Dalin E."/>
            <person name="Tice H."/>
            <person name="Bruce D."/>
            <person name="Goodwin L."/>
            <person name="Pitluck S."/>
            <person name="Sims D."/>
            <person name="Meineke L."/>
            <person name="Brettin T."/>
            <person name="Detter J.C."/>
            <person name="Han C."/>
            <person name="Larimer F."/>
            <person name="Land M."/>
            <person name="Hauser L."/>
            <person name="Kyrpides N."/>
            <person name="Ovchinnikova G."/>
            <person name="Liberton M."/>
            <person name="Stoeckel J."/>
            <person name="Banerjee A."/>
            <person name="Singh A."/>
            <person name="Page L."/>
            <person name="Sato H."/>
            <person name="Zhao L."/>
            <person name="Sherman L."/>
            <person name="Pakrasi H."/>
            <person name="Richardson P."/>
        </authorList>
    </citation>
    <scope>NUCLEOTIDE SEQUENCE</scope>
    <source>
        <strain evidence="2">PCC 7425</strain>
    </source>
</reference>
<dbReference type="AlphaFoldDB" id="B8HQM6"/>
<dbReference type="OrthoDB" id="425811at2"/>
<dbReference type="InterPro" id="IPR029060">
    <property type="entry name" value="PIN-like_dom_sf"/>
</dbReference>
<sequence length="138" mass="16195">MILIDAGPLIALIDKGQNPHRRCVELYQNLNQSLITTWPCLTEAMYFLGELRGWQAQRVLWQFLERRALAVHFSDVSDQRRMQELMERYEDVPMDFADASLVAAAESLNLRRIFTLDRDFYLYRLPGNQSFDVLNPEI</sequence>
<accession>B8HQM6</accession>
<evidence type="ECO:0000259" key="1">
    <source>
        <dbReference type="Pfam" id="PF01850"/>
    </source>
</evidence>
<dbReference type="Pfam" id="PF01850">
    <property type="entry name" value="PIN"/>
    <property type="match status" value="1"/>
</dbReference>
<dbReference type="HOGENOM" id="CLU_143452_1_1_3"/>
<dbReference type="EMBL" id="CP001344">
    <property type="protein sequence ID" value="ACL44016.1"/>
    <property type="molecule type" value="Genomic_DNA"/>
</dbReference>
<dbReference type="Gene3D" id="3.40.50.1010">
    <property type="entry name" value="5'-nuclease"/>
    <property type="match status" value="1"/>
</dbReference>
<protein>
    <recommendedName>
        <fullName evidence="1">PIN domain-containing protein</fullName>
    </recommendedName>
</protein>
<dbReference type="SUPFAM" id="SSF88723">
    <property type="entry name" value="PIN domain-like"/>
    <property type="match status" value="1"/>
</dbReference>
<dbReference type="KEGG" id="cyn:Cyan7425_1646"/>
<organism evidence="2">
    <name type="scientific">Cyanothece sp. (strain PCC 7425 / ATCC 29141)</name>
    <dbReference type="NCBI Taxonomy" id="395961"/>
    <lineage>
        <taxon>Bacteria</taxon>
        <taxon>Bacillati</taxon>
        <taxon>Cyanobacteriota</taxon>
        <taxon>Cyanophyceae</taxon>
        <taxon>Gomontiellales</taxon>
        <taxon>Cyanothecaceae</taxon>
        <taxon>Cyanothece</taxon>
    </lineage>
</organism>
<name>B8HQM6_CYAP4</name>
<dbReference type="InterPro" id="IPR002716">
    <property type="entry name" value="PIN_dom"/>
</dbReference>
<dbReference type="eggNOG" id="COG2402">
    <property type="taxonomic scope" value="Bacteria"/>
</dbReference>
<gene>
    <name evidence="2" type="ordered locus">Cyan7425_1646</name>
</gene>
<feature type="domain" description="PIN" evidence="1">
    <location>
        <begin position="2"/>
        <end position="121"/>
    </location>
</feature>
<evidence type="ECO:0000313" key="2">
    <source>
        <dbReference type="EMBL" id="ACL44016.1"/>
    </source>
</evidence>
<dbReference type="STRING" id="395961.Cyan7425_1646"/>